<dbReference type="EMBL" id="JABXWD010000108">
    <property type="protein sequence ID" value="MBV6341442.1"/>
    <property type="molecule type" value="Genomic_DNA"/>
</dbReference>
<name>A0ABS6RXS7_9BACT</name>
<reference evidence="2 3" key="1">
    <citation type="journal article" date="2020" name="J Geophys Res Biogeosci">
        <title>Magnetotaxis as an Adaptation to Enable Bacterial Shuttling of Microbial Sulfur and Sulfur Cycling Across Aquatic Oxic#Anoxic Interfaces.</title>
        <authorList>
            <person name="Li J."/>
            <person name="Liu P."/>
            <person name="Wang J."/>
            <person name="Roberts A.P."/>
            <person name="Pan Y."/>
        </authorList>
    </citation>
    <scope>NUCLEOTIDE SEQUENCE [LARGE SCALE GENOMIC DNA]</scope>
    <source>
        <strain evidence="2 3">MYR-1_YQ</strain>
    </source>
</reference>
<proteinExistence type="predicted"/>
<keyword evidence="3" id="KW-1185">Reference proteome</keyword>
<sequence length="103" mass="11344">MEFTIKTPNKEGLLTLDEDLTIQNAVEIRIMLMKAIGSVSHTVLDMKDVVSVDVSFLQIVVATLRSAEASRKTIGVVNSAQAFRDVVEQSGFTHVVKNLLNEK</sequence>
<evidence type="ECO:0000313" key="2">
    <source>
        <dbReference type="EMBL" id="MBV6341442.1"/>
    </source>
</evidence>
<organism evidence="2 3">
    <name type="scientific">Candidatus Magnetobacterium casense</name>
    <dbReference type="NCBI Taxonomy" id="1455061"/>
    <lineage>
        <taxon>Bacteria</taxon>
        <taxon>Pseudomonadati</taxon>
        <taxon>Nitrospirota</taxon>
        <taxon>Thermodesulfovibrionia</taxon>
        <taxon>Thermodesulfovibrionales</taxon>
        <taxon>Candidatus Magnetobacteriaceae</taxon>
        <taxon>Candidatus Magnetobacterium</taxon>
    </lineage>
</organism>
<gene>
    <name evidence="2" type="ORF">HWQ67_07575</name>
</gene>
<dbReference type="InterPro" id="IPR058548">
    <property type="entry name" value="MlaB-like_STAS"/>
</dbReference>
<dbReference type="InterPro" id="IPR002645">
    <property type="entry name" value="STAS_dom"/>
</dbReference>
<protein>
    <submittedName>
        <fullName evidence="2">STAS domain-containing protein</fullName>
    </submittedName>
</protein>
<accession>A0ABS6RXS7</accession>
<evidence type="ECO:0000313" key="3">
    <source>
        <dbReference type="Proteomes" id="UP001196980"/>
    </source>
</evidence>
<dbReference type="PROSITE" id="PS50801">
    <property type="entry name" value="STAS"/>
    <property type="match status" value="1"/>
</dbReference>
<dbReference type="Proteomes" id="UP001196980">
    <property type="component" value="Unassembled WGS sequence"/>
</dbReference>
<feature type="domain" description="STAS" evidence="1">
    <location>
        <begin position="1"/>
        <end position="103"/>
    </location>
</feature>
<comment type="caution">
    <text evidence="2">The sequence shown here is derived from an EMBL/GenBank/DDBJ whole genome shotgun (WGS) entry which is preliminary data.</text>
</comment>
<dbReference type="RefSeq" id="WP_218252076.1">
    <property type="nucleotide sequence ID" value="NZ_JABXWD010000108.1"/>
</dbReference>
<dbReference type="Pfam" id="PF13466">
    <property type="entry name" value="STAS_2"/>
    <property type="match status" value="1"/>
</dbReference>
<evidence type="ECO:0000259" key="1">
    <source>
        <dbReference type="PROSITE" id="PS50801"/>
    </source>
</evidence>